<reference evidence="2" key="1">
    <citation type="journal article" date="2020" name="Mol. Plant Microbe">
        <title>Rhizobial microsymbionts of the narrowly endemic Oxytropis species growing in Kamchatka are characterized by significant genetic diversity and possess a set of genes that are associated with T3SS and T6SS secretion systems and can affect the development of symbiosis.</title>
        <authorList>
            <person name="Safronova V."/>
            <person name="Guro P."/>
            <person name="Sazanova A."/>
            <person name="Kuznetsova I."/>
            <person name="Belimov A."/>
            <person name="Yakubov V."/>
            <person name="Chirak E."/>
            <person name="Afonin A."/>
            <person name="Gogolev Y."/>
            <person name="Andronov E."/>
            <person name="Tikhonovich I."/>
        </authorList>
    </citation>
    <scope>NUCLEOTIDE SEQUENCE [LARGE SCALE GENOMIC DNA]</scope>
    <source>
        <strain evidence="2">583</strain>
        <plasmid evidence="2">p_1</plasmid>
    </source>
</reference>
<name>A0A7G6T5Y9_9HYPH</name>
<evidence type="ECO:0000313" key="1">
    <source>
        <dbReference type="EMBL" id="QND62171.1"/>
    </source>
</evidence>
<gene>
    <name evidence="1" type="ORF">HB778_39585</name>
</gene>
<sequence>MTGEEINAAKIRMLGLLNELDGCRNAALRGHDSWEEAQDQMDRFINAGSTVLNYYASLPPAVARSILSDDRAREFRDETLNRAKHCNMLATNILYALREKGRLRTRYSTSCAHPTLPATR</sequence>
<dbReference type="Proteomes" id="UP000515465">
    <property type="component" value="Plasmid p_1"/>
</dbReference>
<proteinExistence type="predicted"/>
<dbReference type="RefSeq" id="WP_183465584.1">
    <property type="nucleotide sequence ID" value="NZ_CP050299.1"/>
</dbReference>
<accession>A0A7G6T5Y9</accession>
<evidence type="ECO:0000313" key="2">
    <source>
        <dbReference type="Proteomes" id="UP000515465"/>
    </source>
</evidence>
<protein>
    <submittedName>
        <fullName evidence="1">Uncharacterized protein</fullName>
    </submittedName>
</protein>
<organism evidence="1 2">
    <name type="scientific">Mesorhizobium huakuii</name>
    <dbReference type="NCBI Taxonomy" id="28104"/>
    <lineage>
        <taxon>Bacteria</taxon>
        <taxon>Pseudomonadati</taxon>
        <taxon>Pseudomonadota</taxon>
        <taxon>Alphaproteobacteria</taxon>
        <taxon>Hyphomicrobiales</taxon>
        <taxon>Phyllobacteriaceae</taxon>
        <taxon>Mesorhizobium</taxon>
    </lineage>
</organism>
<dbReference type="EMBL" id="CP050299">
    <property type="protein sequence ID" value="QND62171.1"/>
    <property type="molecule type" value="Genomic_DNA"/>
</dbReference>
<keyword evidence="1" id="KW-0614">Plasmid</keyword>
<dbReference type="AlphaFoldDB" id="A0A7G6T5Y9"/>
<geneLocation type="plasmid" evidence="1 2">
    <name>p_1</name>
</geneLocation>